<name>A0A0V1GUE2_TRIPS</name>
<evidence type="ECO:0000313" key="2">
    <source>
        <dbReference type="Proteomes" id="UP000054805"/>
    </source>
</evidence>
<dbReference type="Proteomes" id="UP000054805">
    <property type="component" value="Unassembled WGS sequence"/>
</dbReference>
<comment type="caution">
    <text evidence="1">The sequence shown here is derived from an EMBL/GenBank/DDBJ whole genome shotgun (WGS) entry which is preliminary data.</text>
</comment>
<accession>A0A0V1GUE2</accession>
<keyword evidence="2" id="KW-1185">Reference proteome</keyword>
<organism evidence="1 2">
    <name type="scientific">Trichinella pseudospiralis</name>
    <name type="common">Parasitic roundworm</name>
    <dbReference type="NCBI Taxonomy" id="6337"/>
    <lineage>
        <taxon>Eukaryota</taxon>
        <taxon>Metazoa</taxon>
        <taxon>Ecdysozoa</taxon>
        <taxon>Nematoda</taxon>
        <taxon>Enoplea</taxon>
        <taxon>Dorylaimia</taxon>
        <taxon>Trichinellida</taxon>
        <taxon>Trichinellidae</taxon>
        <taxon>Trichinella</taxon>
    </lineage>
</organism>
<evidence type="ECO:0000313" key="1">
    <source>
        <dbReference type="EMBL" id="KRZ01943.1"/>
    </source>
</evidence>
<sequence>MVKAAAATPPFYNFSNNRHTENSRNYWQWRRPLVRIPLLVDLLRDLITKNGVLCLDHFFIIAIIFNARKLF</sequence>
<dbReference type="EMBL" id="JYDS01000597">
    <property type="protein sequence ID" value="KRZ01943.1"/>
    <property type="molecule type" value="Genomic_DNA"/>
</dbReference>
<gene>
    <name evidence="1" type="ORF">T4B_1302</name>
</gene>
<reference evidence="1 2" key="1">
    <citation type="submission" date="2015-01" db="EMBL/GenBank/DDBJ databases">
        <title>Evolution of Trichinella species and genotypes.</title>
        <authorList>
            <person name="Korhonen P.K."/>
            <person name="Edoardo P."/>
            <person name="Giuseppe L.R."/>
            <person name="Gasser R.B."/>
        </authorList>
    </citation>
    <scope>NUCLEOTIDE SEQUENCE [LARGE SCALE GENOMIC DNA]</scope>
    <source>
        <strain evidence="1">ISS588</strain>
    </source>
</reference>
<dbReference type="AlphaFoldDB" id="A0A0V1GUE2"/>
<proteinExistence type="predicted"/>
<protein>
    <submittedName>
        <fullName evidence="1">Uncharacterized protein</fullName>
    </submittedName>
</protein>